<evidence type="ECO:0000313" key="2">
    <source>
        <dbReference type="Proteomes" id="UP000192727"/>
    </source>
</evidence>
<proteinExistence type="predicted"/>
<dbReference type="AlphaFoldDB" id="A0A1V0UYD5"/>
<evidence type="ECO:0008006" key="3">
    <source>
        <dbReference type="Google" id="ProtNLM"/>
    </source>
</evidence>
<accession>A0A1V0UYD5</accession>
<organism evidence="1 2">
    <name type="scientific">Paenibacillus larvae subsp. pulvifaciens</name>
    <dbReference type="NCBI Taxonomy" id="1477"/>
    <lineage>
        <taxon>Bacteria</taxon>
        <taxon>Bacillati</taxon>
        <taxon>Bacillota</taxon>
        <taxon>Bacilli</taxon>
        <taxon>Bacillales</taxon>
        <taxon>Paenibacillaceae</taxon>
        <taxon>Paenibacillus</taxon>
    </lineage>
</organism>
<gene>
    <name evidence="1" type="ORF">B7C51_22655</name>
</gene>
<evidence type="ECO:0000313" key="1">
    <source>
        <dbReference type="EMBL" id="ARF70048.1"/>
    </source>
</evidence>
<dbReference type="EMBL" id="CP020557">
    <property type="protein sequence ID" value="ARF70048.1"/>
    <property type="molecule type" value="Genomic_DNA"/>
</dbReference>
<dbReference type="Proteomes" id="UP000192727">
    <property type="component" value="Chromosome"/>
</dbReference>
<protein>
    <recommendedName>
        <fullName evidence="3">Transposase</fullName>
    </recommendedName>
</protein>
<reference evidence="1 2" key="1">
    <citation type="submission" date="2017-03" db="EMBL/GenBank/DDBJ databases">
        <title>Paenibacillus larvae genome sequencing.</title>
        <authorList>
            <person name="Dingman D.W."/>
        </authorList>
    </citation>
    <scope>NUCLEOTIDE SEQUENCE [LARGE SCALE GENOMIC DNA]</scope>
    <source>
        <strain evidence="1 2">SAG 10367</strain>
    </source>
</reference>
<name>A0A1V0UYD5_9BACL</name>
<sequence>MACKQRRDISRRAYVPFGIRENIVKRHKIKWYAKIVYKHVLQKGINNTWYHFHILNPNYKQTEDIISEY</sequence>